<dbReference type="GO" id="GO:0015628">
    <property type="term" value="P:protein secretion by the type II secretion system"/>
    <property type="evidence" value="ECO:0007669"/>
    <property type="project" value="InterPro"/>
</dbReference>
<evidence type="ECO:0000256" key="5">
    <source>
        <dbReference type="ARBA" id="ARBA00023136"/>
    </source>
</evidence>
<reference evidence="7 8" key="1">
    <citation type="submission" date="2018-05" db="EMBL/GenBank/DDBJ databases">
        <title>A metagenomic window into the 2 km-deep terrestrial subsurface aquifer revealed taxonomically and functionally diverse microbial community comprising novel uncultured bacterial lineages.</title>
        <authorList>
            <person name="Kadnikov V.V."/>
            <person name="Mardanov A.V."/>
            <person name="Beletsky A.V."/>
            <person name="Banks D."/>
            <person name="Pimenov N.V."/>
            <person name="Frank Y.A."/>
            <person name="Karnachuk O.V."/>
            <person name="Ravin N.V."/>
        </authorList>
    </citation>
    <scope>NUCLEOTIDE SEQUENCE [LARGE SCALE GENOMIC DNA]</scope>
    <source>
        <strain evidence="7">BY</strain>
    </source>
</reference>
<keyword evidence="3 6" id="KW-0812">Transmembrane</keyword>
<keyword evidence="2" id="KW-0488">Methylation</keyword>
<evidence type="ECO:0000256" key="6">
    <source>
        <dbReference type="SAM" id="Phobius"/>
    </source>
</evidence>
<dbReference type="GO" id="GO:0015627">
    <property type="term" value="C:type II protein secretion system complex"/>
    <property type="evidence" value="ECO:0007669"/>
    <property type="project" value="InterPro"/>
</dbReference>
<feature type="transmembrane region" description="Helical" evidence="6">
    <location>
        <begin position="7"/>
        <end position="29"/>
    </location>
</feature>
<keyword evidence="5 6" id="KW-0472">Membrane</keyword>
<dbReference type="Gene3D" id="3.30.700.10">
    <property type="entry name" value="Glycoprotein, Type 4 Pilin"/>
    <property type="match status" value="1"/>
</dbReference>
<evidence type="ECO:0000256" key="2">
    <source>
        <dbReference type="ARBA" id="ARBA00022481"/>
    </source>
</evidence>
<dbReference type="SUPFAM" id="SSF54523">
    <property type="entry name" value="Pili subunits"/>
    <property type="match status" value="1"/>
</dbReference>
<evidence type="ECO:0000256" key="3">
    <source>
        <dbReference type="ARBA" id="ARBA00022692"/>
    </source>
</evidence>
<evidence type="ECO:0000256" key="1">
    <source>
        <dbReference type="ARBA" id="ARBA00004167"/>
    </source>
</evidence>
<dbReference type="GO" id="GO:0016020">
    <property type="term" value="C:membrane"/>
    <property type="evidence" value="ECO:0007669"/>
    <property type="project" value="UniProtKB-SubCell"/>
</dbReference>
<dbReference type="EMBL" id="CP030759">
    <property type="protein sequence ID" value="AXA36958.1"/>
    <property type="molecule type" value="Genomic_DNA"/>
</dbReference>
<evidence type="ECO:0000313" key="8">
    <source>
        <dbReference type="Proteomes" id="UP000262583"/>
    </source>
</evidence>
<comment type="subcellular location">
    <subcellularLocation>
        <location evidence="1">Membrane</location>
        <topology evidence="1">Single-pass membrane protein</topology>
    </subcellularLocation>
</comment>
<dbReference type="PANTHER" id="PTHR30093">
    <property type="entry name" value="GENERAL SECRETION PATHWAY PROTEIN G"/>
    <property type="match status" value="1"/>
</dbReference>
<dbReference type="NCBIfam" id="TIGR02532">
    <property type="entry name" value="IV_pilin_GFxxxE"/>
    <property type="match status" value="1"/>
</dbReference>
<dbReference type="PRINTS" id="PR00813">
    <property type="entry name" value="BCTERIALGSPG"/>
</dbReference>
<evidence type="ECO:0000256" key="4">
    <source>
        <dbReference type="ARBA" id="ARBA00022989"/>
    </source>
</evidence>
<organism evidence="7 8">
    <name type="scientific">Sumerlaea chitinivorans</name>
    <dbReference type="NCBI Taxonomy" id="2250252"/>
    <lineage>
        <taxon>Bacteria</taxon>
        <taxon>Candidatus Sumerlaeota</taxon>
        <taxon>Candidatus Sumerlaeia</taxon>
        <taxon>Candidatus Sumerlaeales</taxon>
        <taxon>Candidatus Sumerlaeaceae</taxon>
        <taxon>Candidatus Sumerlaea</taxon>
    </lineage>
</organism>
<gene>
    <name evidence="7" type="ORF">BRCON_2181</name>
</gene>
<dbReference type="Pfam" id="PF07963">
    <property type="entry name" value="N_methyl"/>
    <property type="match status" value="1"/>
</dbReference>
<dbReference type="AlphaFoldDB" id="A0A2Z4Y800"/>
<proteinExistence type="predicted"/>
<dbReference type="InterPro" id="IPR012902">
    <property type="entry name" value="N_methyl_site"/>
</dbReference>
<sequence>MRKAFTLIELLIVVAIIAILAAIAVPNFLEAQTRSKVARAKADMRSIATAIESYTVDHNKPPTGIVLGKTNTSSAPFGDYSVIQPLSTSNNCVSARFKRLTTPIAYISSVFVDPFRPVGFGVDPSGNVNVEYDTYDYFCANDVTPGLGAFDQSTPNWRGAGITSGATWRLVSAGPDRVNFFGGGYVGQFTMPNRSFGLDYDPTNGTVSRGDIVRVSSARGQINPARLPSIDRILNVYNESF</sequence>
<protein>
    <submittedName>
        <fullName evidence="7">General secretion pathway protein G</fullName>
    </submittedName>
</protein>
<name>A0A2Z4Y800_SUMC1</name>
<dbReference type="InterPro" id="IPR045584">
    <property type="entry name" value="Pilin-like"/>
</dbReference>
<dbReference type="KEGG" id="schv:BRCON_2181"/>
<accession>A0A2Z4Y800</accession>
<dbReference type="Proteomes" id="UP000262583">
    <property type="component" value="Chromosome"/>
</dbReference>
<dbReference type="InterPro" id="IPR000983">
    <property type="entry name" value="Bac_GSPG_pilin"/>
</dbReference>
<keyword evidence="4 6" id="KW-1133">Transmembrane helix</keyword>
<evidence type="ECO:0000313" key="7">
    <source>
        <dbReference type="EMBL" id="AXA36958.1"/>
    </source>
</evidence>
<dbReference type="PANTHER" id="PTHR30093:SF44">
    <property type="entry name" value="TYPE II SECRETION SYSTEM CORE PROTEIN G"/>
    <property type="match status" value="1"/>
</dbReference>